<dbReference type="SMART" id="SM00249">
    <property type="entry name" value="PHD"/>
    <property type="match status" value="2"/>
</dbReference>
<protein>
    <submittedName>
        <fullName evidence="7">G2E3 ligase</fullName>
    </submittedName>
</protein>
<evidence type="ECO:0000259" key="5">
    <source>
        <dbReference type="PROSITE" id="PS50089"/>
    </source>
</evidence>
<gene>
    <name evidence="7" type="primary">G2e3_4</name>
    <name evidence="7" type="ORF">PSIHAE_R13242</name>
</gene>
<evidence type="ECO:0000256" key="2">
    <source>
        <dbReference type="ARBA" id="ARBA00022771"/>
    </source>
</evidence>
<dbReference type="PROSITE" id="PS51805">
    <property type="entry name" value="EPHD"/>
    <property type="match status" value="1"/>
</dbReference>
<dbReference type="PANTHER" id="PTHR12420">
    <property type="entry name" value="PHD FINGER PROTEIN"/>
    <property type="match status" value="1"/>
</dbReference>
<dbReference type="GO" id="GO:0005634">
    <property type="term" value="C:nucleus"/>
    <property type="evidence" value="ECO:0007669"/>
    <property type="project" value="TreeGrafter"/>
</dbReference>
<dbReference type="PANTHER" id="PTHR12420:SF47">
    <property type="entry name" value="PHD FINGER PROTEIN 7"/>
    <property type="match status" value="1"/>
</dbReference>
<evidence type="ECO:0000313" key="8">
    <source>
        <dbReference type="Proteomes" id="UP000574528"/>
    </source>
</evidence>
<dbReference type="EMBL" id="VWZI01011939">
    <property type="protein sequence ID" value="NXG47184.1"/>
    <property type="molecule type" value="Genomic_DNA"/>
</dbReference>
<comment type="caution">
    <text evidence="7">The sequence shown here is derived from an EMBL/GenBank/DDBJ whole genome shotgun (WGS) entry which is preliminary data.</text>
</comment>
<dbReference type="InterPro" id="IPR059102">
    <property type="entry name" value="PHD_PHF7/G2E3-like"/>
</dbReference>
<dbReference type="InterPro" id="IPR051188">
    <property type="entry name" value="PHD-type_Zinc_Finger"/>
</dbReference>
<dbReference type="SUPFAM" id="SSF57903">
    <property type="entry name" value="FYVE/PHD zinc finger"/>
    <property type="match status" value="2"/>
</dbReference>
<evidence type="ECO:0000313" key="7">
    <source>
        <dbReference type="EMBL" id="NXG47184.1"/>
    </source>
</evidence>
<organism evidence="7 8">
    <name type="scientific">Psilopogon haemacephalus</name>
    <name type="common">coppersmith barbet</name>
    <dbReference type="NCBI Taxonomy" id="2585815"/>
    <lineage>
        <taxon>Eukaryota</taxon>
        <taxon>Metazoa</taxon>
        <taxon>Chordata</taxon>
        <taxon>Craniata</taxon>
        <taxon>Vertebrata</taxon>
        <taxon>Euteleostomi</taxon>
        <taxon>Archelosauria</taxon>
        <taxon>Archosauria</taxon>
        <taxon>Dinosauria</taxon>
        <taxon>Saurischia</taxon>
        <taxon>Theropoda</taxon>
        <taxon>Coelurosauria</taxon>
        <taxon>Aves</taxon>
        <taxon>Neognathae</taxon>
        <taxon>Neoaves</taxon>
        <taxon>Telluraves</taxon>
        <taxon>Coraciimorphae</taxon>
        <taxon>Piciformes</taxon>
        <taxon>Megalaimidae</taxon>
        <taxon>Psilopogon</taxon>
    </lineage>
</organism>
<dbReference type="AlphaFoldDB" id="A0A7K9C3E8"/>
<dbReference type="InterPro" id="IPR013083">
    <property type="entry name" value="Znf_RING/FYVE/PHD"/>
</dbReference>
<feature type="domain" description="PHD-type" evidence="6">
    <location>
        <begin position="1"/>
        <end position="48"/>
    </location>
</feature>
<keyword evidence="1" id="KW-0479">Metal-binding</keyword>
<dbReference type="Pfam" id="PF13771">
    <property type="entry name" value="zf-HC5HC2H"/>
    <property type="match status" value="1"/>
</dbReference>
<evidence type="ECO:0000259" key="6">
    <source>
        <dbReference type="PROSITE" id="PS51805"/>
    </source>
</evidence>
<sequence length="206" mass="22816">CYVCGSRGASIACCDPRCERRFHLPCAVRGQCLTQYYGNYRAFCSHHCPQQLVDRDPEPGTDCLLCLEAVDQRKSFRTMGCPACQHAWFHRSCVQAGTGHALSAGSAAFRCMLCRDKENFQAEMLYMGIQVPIRPPTWDTLEAFEGLMARHGRCDATNCLCPAGREQADQEGPWQLLLCSSCAAEGTHRSCSSLSNNTESWECPGC</sequence>
<dbReference type="GO" id="GO:0008270">
    <property type="term" value="F:zinc ion binding"/>
    <property type="evidence" value="ECO:0007669"/>
    <property type="project" value="UniProtKB-KW"/>
</dbReference>
<dbReference type="InterPro" id="IPR001841">
    <property type="entry name" value="Znf_RING"/>
</dbReference>
<keyword evidence="7" id="KW-0436">Ligase</keyword>
<dbReference type="OrthoDB" id="512616at2759"/>
<accession>A0A7K9C3E8</accession>
<evidence type="ECO:0000256" key="1">
    <source>
        <dbReference type="ARBA" id="ARBA00022723"/>
    </source>
</evidence>
<evidence type="ECO:0000256" key="3">
    <source>
        <dbReference type="ARBA" id="ARBA00022833"/>
    </source>
</evidence>
<dbReference type="GO" id="GO:0016874">
    <property type="term" value="F:ligase activity"/>
    <property type="evidence" value="ECO:0007669"/>
    <property type="project" value="UniProtKB-KW"/>
</dbReference>
<feature type="domain" description="RING-type" evidence="5">
    <location>
        <begin position="63"/>
        <end position="115"/>
    </location>
</feature>
<keyword evidence="3" id="KW-0862">Zinc</keyword>
<dbReference type="InterPro" id="IPR011011">
    <property type="entry name" value="Znf_FYVE_PHD"/>
</dbReference>
<dbReference type="Gene3D" id="3.30.40.10">
    <property type="entry name" value="Zinc/RING finger domain, C3HC4 (zinc finger)"/>
    <property type="match status" value="2"/>
</dbReference>
<name>A0A7K9C3E8_9PICI</name>
<dbReference type="Proteomes" id="UP000574528">
    <property type="component" value="Unassembled WGS sequence"/>
</dbReference>
<evidence type="ECO:0000256" key="4">
    <source>
        <dbReference type="PROSITE-ProRule" id="PRU00175"/>
    </source>
</evidence>
<dbReference type="InterPro" id="IPR034732">
    <property type="entry name" value="EPHD"/>
</dbReference>
<keyword evidence="2 4" id="KW-0863">Zinc-finger</keyword>
<proteinExistence type="predicted"/>
<feature type="non-terminal residue" evidence="7">
    <location>
        <position position="206"/>
    </location>
</feature>
<dbReference type="Pfam" id="PF26054">
    <property type="entry name" value="PHD_G2E3"/>
    <property type="match status" value="1"/>
</dbReference>
<dbReference type="PROSITE" id="PS01359">
    <property type="entry name" value="ZF_PHD_1"/>
    <property type="match status" value="1"/>
</dbReference>
<dbReference type="InterPro" id="IPR019786">
    <property type="entry name" value="Zinc_finger_PHD-type_CS"/>
</dbReference>
<keyword evidence="8" id="KW-1185">Reference proteome</keyword>
<dbReference type="InterPro" id="IPR001965">
    <property type="entry name" value="Znf_PHD"/>
</dbReference>
<reference evidence="7 8" key="1">
    <citation type="submission" date="2019-09" db="EMBL/GenBank/DDBJ databases">
        <title>Bird 10,000 Genomes (B10K) Project - Family phase.</title>
        <authorList>
            <person name="Zhang G."/>
        </authorList>
    </citation>
    <scope>NUCLEOTIDE SEQUENCE [LARGE SCALE GENOMIC DNA]</scope>
    <source>
        <strain evidence="7">B10K-DU-001-24</strain>
        <tissue evidence="7">Muscle</tissue>
    </source>
</reference>
<dbReference type="PROSITE" id="PS50089">
    <property type="entry name" value="ZF_RING_2"/>
    <property type="match status" value="1"/>
</dbReference>
<feature type="non-terminal residue" evidence="7">
    <location>
        <position position="1"/>
    </location>
</feature>